<protein>
    <submittedName>
        <fullName evidence="1">Uncharacterized protein</fullName>
    </submittedName>
</protein>
<sequence>MNVCFRVEDGILFMFRKMVTTTLLDKRNCALSYTGLENSVSFQFCVLDCDLKHCTLLPILKMPFGWEVDILDYDWKSLTSLSL</sequence>
<organism evidence="1 2">
    <name type="scientific">Cichorium intybus</name>
    <name type="common">Chicory</name>
    <dbReference type="NCBI Taxonomy" id="13427"/>
    <lineage>
        <taxon>Eukaryota</taxon>
        <taxon>Viridiplantae</taxon>
        <taxon>Streptophyta</taxon>
        <taxon>Embryophyta</taxon>
        <taxon>Tracheophyta</taxon>
        <taxon>Spermatophyta</taxon>
        <taxon>Magnoliopsida</taxon>
        <taxon>eudicotyledons</taxon>
        <taxon>Gunneridae</taxon>
        <taxon>Pentapetalae</taxon>
        <taxon>asterids</taxon>
        <taxon>campanulids</taxon>
        <taxon>Asterales</taxon>
        <taxon>Asteraceae</taxon>
        <taxon>Cichorioideae</taxon>
        <taxon>Cichorieae</taxon>
        <taxon>Cichoriinae</taxon>
        <taxon>Cichorium</taxon>
    </lineage>
</organism>
<dbReference type="EMBL" id="CM042014">
    <property type="protein sequence ID" value="KAI3723328.1"/>
    <property type="molecule type" value="Genomic_DNA"/>
</dbReference>
<accession>A0ACB9BMS1</accession>
<name>A0ACB9BMS1_CICIN</name>
<evidence type="ECO:0000313" key="1">
    <source>
        <dbReference type="EMBL" id="KAI3723328.1"/>
    </source>
</evidence>
<proteinExistence type="predicted"/>
<dbReference type="Proteomes" id="UP001055811">
    <property type="component" value="Linkage Group LG06"/>
</dbReference>
<reference evidence="2" key="1">
    <citation type="journal article" date="2022" name="Mol. Ecol. Resour.">
        <title>The genomes of chicory, endive, great burdock and yacon provide insights into Asteraceae palaeo-polyploidization history and plant inulin production.</title>
        <authorList>
            <person name="Fan W."/>
            <person name="Wang S."/>
            <person name="Wang H."/>
            <person name="Wang A."/>
            <person name="Jiang F."/>
            <person name="Liu H."/>
            <person name="Zhao H."/>
            <person name="Xu D."/>
            <person name="Zhang Y."/>
        </authorList>
    </citation>
    <scope>NUCLEOTIDE SEQUENCE [LARGE SCALE GENOMIC DNA]</scope>
    <source>
        <strain evidence="2">cv. Punajuju</strain>
    </source>
</reference>
<gene>
    <name evidence="1" type="ORF">L2E82_34820</name>
</gene>
<evidence type="ECO:0000313" key="2">
    <source>
        <dbReference type="Proteomes" id="UP001055811"/>
    </source>
</evidence>
<keyword evidence="2" id="KW-1185">Reference proteome</keyword>
<comment type="caution">
    <text evidence="1">The sequence shown here is derived from an EMBL/GenBank/DDBJ whole genome shotgun (WGS) entry which is preliminary data.</text>
</comment>
<reference evidence="1 2" key="2">
    <citation type="journal article" date="2022" name="Mol. Ecol. Resour.">
        <title>The genomes of chicory, endive, great burdock and yacon provide insights into Asteraceae paleo-polyploidization history and plant inulin production.</title>
        <authorList>
            <person name="Fan W."/>
            <person name="Wang S."/>
            <person name="Wang H."/>
            <person name="Wang A."/>
            <person name="Jiang F."/>
            <person name="Liu H."/>
            <person name="Zhao H."/>
            <person name="Xu D."/>
            <person name="Zhang Y."/>
        </authorList>
    </citation>
    <scope>NUCLEOTIDE SEQUENCE [LARGE SCALE GENOMIC DNA]</scope>
    <source>
        <strain evidence="2">cv. Punajuju</strain>
        <tissue evidence="1">Leaves</tissue>
    </source>
</reference>